<evidence type="ECO:0000256" key="1">
    <source>
        <dbReference type="SAM" id="Phobius"/>
    </source>
</evidence>
<evidence type="ECO:0000313" key="2">
    <source>
        <dbReference type="EMBL" id="OGD24845.1"/>
    </source>
</evidence>
<protein>
    <recommendedName>
        <fullName evidence="4">Baseplate protein J-like domain-containing protein</fullName>
    </recommendedName>
</protein>
<dbReference type="EMBL" id="MEYK01000031">
    <property type="protein sequence ID" value="OGD24845.1"/>
    <property type="molecule type" value="Genomic_DNA"/>
</dbReference>
<sequence length="545" mass="61334">MSQGFEIIRARIKDNTAILIDRLMRSKQQEVVLVLPKNSIIAADLNSIKILKEEAESIGKTLSLSTENDEIKSFAKKIKMLIYDNNNFPVSGGEKQETTEQIKPDKKVKIMMDILPPSSRIQELPEEIIEEIPKEKESEPDYNLPPKPIIYETANQNSDLEKNLENFYNKESRLPTVRWPGRQAISFFVVSGFLLFGATMYLILPKADINVSLKKISLKAQIPIAVSKNVSSSNLLSGIIPGQYFSLDKTGSKTIMESSRVGGIIEIYNAYSAAPQKLVANTRFETKDGKIFRIQNSIMVPGAKMLNTKLIPSSVKTEVIGNEASNDYLIGPSYFTIPGFKETPKYAGFYAKSSESMAIIKKASLNEAVIMQNKKELQDQLAQELKTDILNTLKDSDLQLVEGASAVKIDDYKINVNVLSMKVTWQAIFFKEKDLRTIINYFVSNHYPDLKNFTFNDNIIYPEASRVDFKKGELFFTFNIDKNNALPADLEALKKELAGRDEIGMRTIISDKTYINSAAISLWPFWVNRAPSSSKKINIIIDSSL</sequence>
<organism evidence="2 3">
    <name type="scientific">Candidatus Azambacteria bacterium RIFCSPHIGHO2_01_FULL_40_24</name>
    <dbReference type="NCBI Taxonomy" id="1797301"/>
    <lineage>
        <taxon>Bacteria</taxon>
        <taxon>Candidatus Azamiibacteriota</taxon>
    </lineage>
</organism>
<keyword evidence="1" id="KW-0812">Transmembrane</keyword>
<dbReference type="AlphaFoldDB" id="A0A1F5B2L9"/>
<name>A0A1F5B2L9_9BACT</name>
<accession>A0A1F5B2L9</accession>
<comment type="caution">
    <text evidence="2">The sequence shown here is derived from an EMBL/GenBank/DDBJ whole genome shotgun (WGS) entry which is preliminary data.</text>
</comment>
<evidence type="ECO:0000313" key="3">
    <source>
        <dbReference type="Proteomes" id="UP000176431"/>
    </source>
</evidence>
<keyword evidence="1" id="KW-0472">Membrane</keyword>
<dbReference type="Proteomes" id="UP000176431">
    <property type="component" value="Unassembled WGS sequence"/>
</dbReference>
<feature type="transmembrane region" description="Helical" evidence="1">
    <location>
        <begin position="184"/>
        <end position="204"/>
    </location>
</feature>
<keyword evidence="1" id="KW-1133">Transmembrane helix</keyword>
<reference evidence="2 3" key="1">
    <citation type="journal article" date="2016" name="Nat. Commun.">
        <title>Thousands of microbial genomes shed light on interconnected biogeochemical processes in an aquifer system.</title>
        <authorList>
            <person name="Anantharaman K."/>
            <person name="Brown C.T."/>
            <person name="Hug L.A."/>
            <person name="Sharon I."/>
            <person name="Castelle C.J."/>
            <person name="Probst A.J."/>
            <person name="Thomas B.C."/>
            <person name="Singh A."/>
            <person name="Wilkins M.J."/>
            <person name="Karaoz U."/>
            <person name="Brodie E.L."/>
            <person name="Williams K.H."/>
            <person name="Hubbard S.S."/>
            <person name="Banfield J.F."/>
        </authorList>
    </citation>
    <scope>NUCLEOTIDE SEQUENCE [LARGE SCALE GENOMIC DNA]</scope>
</reference>
<gene>
    <name evidence="2" type="ORF">A2819_00535</name>
</gene>
<evidence type="ECO:0008006" key="4">
    <source>
        <dbReference type="Google" id="ProtNLM"/>
    </source>
</evidence>
<proteinExistence type="predicted"/>